<gene>
    <name evidence="3" type="ORF">CPT_Mica_018</name>
</gene>
<reference evidence="3" key="1">
    <citation type="submission" date="2020-07" db="EMBL/GenBank/DDBJ databases">
        <title>Complete genome sequence of Burkholderia cenocepacia myophage Mica.</title>
        <authorList>
            <person name="Garcia J.A."/>
            <person name="Yao G.W."/>
            <person name="Guadalupe Vizoso-Pinto M."/>
            <person name="Gonzalez C."/>
            <person name="Liu M.L."/>
            <person name="Gill J."/>
        </authorList>
    </citation>
    <scope>NUCLEOTIDE SEQUENCE</scope>
</reference>
<dbReference type="Proteomes" id="UP000663491">
    <property type="component" value="Segment"/>
</dbReference>
<evidence type="ECO:0000256" key="1">
    <source>
        <dbReference type="SAM" id="MobiDB-lite"/>
    </source>
</evidence>
<keyword evidence="4" id="KW-1185">Reference proteome</keyword>
<protein>
    <submittedName>
        <fullName evidence="3">Tail fiber protein</fullName>
    </submittedName>
</protein>
<dbReference type="InterPro" id="IPR037053">
    <property type="entry name" value="Phage_tail_collar_dom_sf"/>
</dbReference>
<evidence type="ECO:0000313" key="3">
    <source>
        <dbReference type="EMBL" id="QPB08631.1"/>
    </source>
</evidence>
<feature type="domain" description="Phage tail collar" evidence="2">
    <location>
        <begin position="7"/>
        <end position="64"/>
    </location>
</feature>
<dbReference type="Gene3D" id="3.90.1340.10">
    <property type="entry name" value="Phage tail collar domain"/>
    <property type="match status" value="1"/>
</dbReference>
<dbReference type="Pfam" id="PF07484">
    <property type="entry name" value="Collar"/>
    <property type="match status" value="1"/>
</dbReference>
<dbReference type="SUPFAM" id="SSF88874">
    <property type="entry name" value="Receptor-binding domain of short tail fibre protein gp12"/>
    <property type="match status" value="1"/>
</dbReference>
<dbReference type="EMBL" id="MT701586">
    <property type="protein sequence ID" value="QPB08631.1"/>
    <property type="molecule type" value="Genomic_DNA"/>
</dbReference>
<proteinExistence type="predicted"/>
<evidence type="ECO:0000313" key="4">
    <source>
        <dbReference type="Proteomes" id="UP000663491"/>
    </source>
</evidence>
<organism evidence="3 4">
    <name type="scientific">Burkholderia phage Mica</name>
    <dbReference type="NCBI Taxonomy" id="2767579"/>
    <lineage>
        <taxon>Viruses</taxon>
        <taxon>Duplodnaviria</taxon>
        <taxon>Heunggongvirae</taxon>
        <taxon>Uroviricota</taxon>
        <taxon>Caudoviricetes</taxon>
        <taxon>Micavirus</taxon>
        <taxon>Micavirus Mica</taxon>
    </lineage>
</organism>
<dbReference type="InterPro" id="IPR011083">
    <property type="entry name" value="Phage_tail_collar_dom"/>
</dbReference>
<evidence type="ECO:0000259" key="2">
    <source>
        <dbReference type="Pfam" id="PF07484"/>
    </source>
</evidence>
<accession>A0A873WLT0</accession>
<feature type="compositionally biased region" description="Polar residues" evidence="1">
    <location>
        <begin position="120"/>
        <end position="140"/>
    </location>
</feature>
<name>A0A873WLT0_9CAUD</name>
<sequence>MWAGMTGTILDFAGTTAPTGWLMCFGQAVNTADYPNLYAAIGTTYNVGGEAAGTFRLPDARGRSTIGKDDMGGTAANRITTAGGHGIAGTTLGSSGGTQTHTLTTAQMPSHTHANTLTDPGHTHANTVTNNPHTHANTLSDPGHAHSHNAAGNVGGSSTGGGGFALNAQAAATINAAGTGISINNAAAASAVTISNASQAAGVTITNASQGGDSAHPNVQPGIVFNKIIKT</sequence>
<feature type="region of interest" description="Disordered" evidence="1">
    <location>
        <begin position="120"/>
        <end position="156"/>
    </location>
</feature>